<evidence type="ECO:0000313" key="6">
    <source>
        <dbReference type="EMBL" id="TPG55692.1"/>
    </source>
</evidence>
<keyword evidence="3" id="KW-0238">DNA-binding</keyword>
<dbReference type="InterPro" id="IPR036388">
    <property type="entry name" value="WH-like_DNA-bd_sf"/>
</dbReference>
<dbReference type="SUPFAM" id="SSF53850">
    <property type="entry name" value="Periplasmic binding protein-like II"/>
    <property type="match status" value="1"/>
</dbReference>
<feature type="domain" description="HTH lysR-type" evidence="5">
    <location>
        <begin position="32"/>
        <end position="89"/>
    </location>
</feature>
<protein>
    <submittedName>
        <fullName evidence="6">LysR family transcriptional regulator</fullName>
    </submittedName>
</protein>
<dbReference type="Proteomes" id="UP000317078">
    <property type="component" value="Unassembled WGS sequence"/>
</dbReference>
<dbReference type="EMBL" id="RCZP01000012">
    <property type="protein sequence ID" value="TPG55692.1"/>
    <property type="molecule type" value="Genomic_DNA"/>
</dbReference>
<dbReference type="InterPro" id="IPR037402">
    <property type="entry name" value="YidZ_PBP2"/>
</dbReference>
<gene>
    <name evidence="6" type="ORF">EAH89_14100</name>
</gene>
<dbReference type="PANTHER" id="PTHR30118">
    <property type="entry name" value="HTH-TYPE TRANSCRIPTIONAL REGULATOR LEUO-RELATED"/>
    <property type="match status" value="1"/>
</dbReference>
<dbReference type="InterPro" id="IPR005119">
    <property type="entry name" value="LysR_subst-bd"/>
</dbReference>
<dbReference type="PANTHER" id="PTHR30118:SF15">
    <property type="entry name" value="TRANSCRIPTIONAL REGULATORY PROTEIN"/>
    <property type="match status" value="1"/>
</dbReference>
<evidence type="ECO:0000256" key="2">
    <source>
        <dbReference type="ARBA" id="ARBA00023015"/>
    </source>
</evidence>
<dbReference type="OrthoDB" id="9774011at2"/>
<dbReference type="InterPro" id="IPR036390">
    <property type="entry name" value="WH_DNA-bd_sf"/>
</dbReference>
<dbReference type="AlphaFoldDB" id="A0A502G2A2"/>
<reference evidence="6 7" key="1">
    <citation type="journal article" date="2019" name="Environ. Microbiol.">
        <title>Species interactions and distinct microbial communities in high Arctic permafrost affected cryosols are associated with the CH4 and CO2 gas fluxes.</title>
        <authorList>
            <person name="Altshuler I."/>
            <person name="Hamel J."/>
            <person name="Turney S."/>
            <person name="Magnuson E."/>
            <person name="Levesque R."/>
            <person name="Greer C."/>
            <person name="Whyte L.G."/>
        </authorList>
    </citation>
    <scope>NUCLEOTIDE SEQUENCE [LARGE SCALE GENOMIC DNA]</scope>
    <source>
        <strain evidence="6 7">S9.3B</strain>
    </source>
</reference>
<dbReference type="Gene3D" id="1.10.10.10">
    <property type="entry name" value="Winged helix-like DNA-binding domain superfamily/Winged helix DNA-binding domain"/>
    <property type="match status" value="1"/>
</dbReference>
<dbReference type="InterPro" id="IPR050389">
    <property type="entry name" value="LysR-type_TF"/>
</dbReference>
<dbReference type="GO" id="GO:0003700">
    <property type="term" value="F:DNA-binding transcription factor activity"/>
    <property type="evidence" value="ECO:0007669"/>
    <property type="project" value="InterPro"/>
</dbReference>
<keyword evidence="4" id="KW-0804">Transcription</keyword>
<dbReference type="PRINTS" id="PR00039">
    <property type="entry name" value="HTHLYSR"/>
</dbReference>
<dbReference type="InterPro" id="IPR000847">
    <property type="entry name" value="LysR_HTH_N"/>
</dbReference>
<comment type="caution">
    <text evidence="6">The sequence shown here is derived from an EMBL/GenBank/DDBJ whole genome shotgun (WGS) entry which is preliminary data.</text>
</comment>
<dbReference type="PROSITE" id="PS50931">
    <property type="entry name" value="HTH_LYSR"/>
    <property type="match status" value="1"/>
</dbReference>
<dbReference type="GO" id="GO:0003677">
    <property type="term" value="F:DNA binding"/>
    <property type="evidence" value="ECO:0007669"/>
    <property type="project" value="UniProtKB-KW"/>
</dbReference>
<accession>A0A502G2A2</accession>
<evidence type="ECO:0000256" key="3">
    <source>
        <dbReference type="ARBA" id="ARBA00023125"/>
    </source>
</evidence>
<evidence type="ECO:0000259" key="5">
    <source>
        <dbReference type="PROSITE" id="PS50931"/>
    </source>
</evidence>
<proteinExistence type="inferred from homology"/>
<dbReference type="SUPFAM" id="SSF46785">
    <property type="entry name" value="Winged helix' DNA-binding domain"/>
    <property type="match status" value="1"/>
</dbReference>
<name>A0A502G2A2_9PROT</name>
<organism evidence="6 7">
    <name type="scientific">Muricoccus nepalensis</name>
    <dbReference type="NCBI Taxonomy" id="1854500"/>
    <lineage>
        <taxon>Bacteria</taxon>
        <taxon>Pseudomonadati</taxon>
        <taxon>Pseudomonadota</taxon>
        <taxon>Alphaproteobacteria</taxon>
        <taxon>Acetobacterales</taxon>
        <taxon>Roseomonadaceae</taxon>
        <taxon>Muricoccus</taxon>
    </lineage>
</organism>
<dbReference type="Gene3D" id="3.40.190.10">
    <property type="entry name" value="Periplasmic binding protein-like II"/>
    <property type="match status" value="2"/>
</dbReference>
<dbReference type="Pfam" id="PF03466">
    <property type="entry name" value="LysR_substrate"/>
    <property type="match status" value="1"/>
</dbReference>
<evidence type="ECO:0000256" key="4">
    <source>
        <dbReference type="ARBA" id="ARBA00023163"/>
    </source>
</evidence>
<keyword evidence="7" id="KW-1185">Reference proteome</keyword>
<dbReference type="CDD" id="cd08417">
    <property type="entry name" value="PBP2_Nitroaromatics_like"/>
    <property type="match status" value="1"/>
</dbReference>
<keyword evidence="2" id="KW-0805">Transcription regulation</keyword>
<comment type="similarity">
    <text evidence="1">Belongs to the LysR transcriptional regulatory family.</text>
</comment>
<dbReference type="Pfam" id="PF00126">
    <property type="entry name" value="HTH_1"/>
    <property type="match status" value="1"/>
</dbReference>
<evidence type="ECO:0000256" key="1">
    <source>
        <dbReference type="ARBA" id="ARBA00009437"/>
    </source>
</evidence>
<evidence type="ECO:0000313" key="7">
    <source>
        <dbReference type="Proteomes" id="UP000317078"/>
    </source>
</evidence>
<sequence length="334" mass="36313">MAALATRNPSIVIHRTINAVHDARGMIDLSRVDLNLLVVFDALMAERQVTRAAAQVRLTQPAVSHALRRLRHLFEDELFTRGPGGMQPTQRAQDLHVPVRAALAHVRAALGSRTSFDPATVRRRFRLAMTEVMTLEVLPRLVSLVRQRAPGVDLAILGSGAGEAGEMVAAGAADIGLGVLPQLADGLLSQQLYTDALACVVDRRHPLLRDGRLGLGDYLAAAHVTVAGPRHVGIELDEILARLGMARRVVAVLPHYVAVPAVILGTDLVGHVRERLVSLHARRDELLLFPPPIPVPVPPLRFLQVWHTRDDRDAGHRWMRALVAEAAGDPPPEA</sequence>